<dbReference type="SUPFAM" id="SSF52540">
    <property type="entry name" value="P-loop containing nucleoside triphosphate hydrolases"/>
    <property type="match status" value="1"/>
</dbReference>
<evidence type="ECO:0000256" key="4">
    <source>
        <dbReference type="ARBA" id="ARBA00022741"/>
    </source>
</evidence>
<dbReference type="PROSITE" id="PS51219">
    <property type="entry name" value="DPCK"/>
    <property type="match status" value="1"/>
</dbReference>
<evidence type="ECO:0000256" key="8">
    <source>
        <dbReference type="HAMAP-Rule" id="MF_00376"/>
    </source>
</evidence>
<dbReference type="GO" id="GO:0005524">
    <property type="term" value="F:ATP binding"/>
    <property type="evidence" value="ECO:0007669"/>
    <property type="project" value="UniProtKB-UniRule"/>
</dbReference>
<dbReference type="Gene3D" id="3.40.50.300">
    <property type="entry name" value="P-loop containing nucleotide triphosphate hydrolases"/>
    <property type="match status" value="1"/>
</dbReference>
<keyword evidence="4 8" id="KW-0547">Nucleotide-binding</keyword>
<dbReference type="GO" id="GO:0015937">
    <property type="term" value="P:coenzyme A biosynthetic process"/>
    <property type="evidence" value="ECO:0007669"/>
    <property type="project" value="UniProtKB-UniRule"/>
</dbReference>
<evidence type="ECO:0000256" key="5">
    <source>
        <dbReference type="ARBA" id="ARBA00022777"/>
    </source>
</evidence>
<dbReference type="EMBL" id="FOOI01000010">
    <property type="protein sequence ID" value="SFG95619.1"/>
    <property type="molecule type" value="Genomic_DNA"/>
</dbReference>
<evidence type="ECO:0000256" key="2">
    <source>
        <dbReference type="ARBA" id="ARBA00022490"/>
    </source>
</evidence>
<evidence type="ECO:0000313" key="11">
    <source>
        <dbReference type="Proteomes" id="UP000199052"/>
    </source>
</evidence>
<comment type="catalytic activity">
    <reaction evidence="8">
        <text>3'-dephospho-CoA + ATP = ADP + CoA + H(+)</text>
        <dbReference type="Rhea" id="RHEA:18245"/>
        <dbReference type="ChEBI" id="CHEBI:15378"/>
        <dbReference type="ChEBI" id="CHEBI:30616"/>
        <dbReference type="ChEBI" id="CHEBI:57287"/>
        <dbReference type="ChEBI" id="CHEBI:57328"/>
        <dbReference type="ChEBI" id="CHEBI:456216"/>
        <dbReference type="EC" id="2.7.1.24"/>
    </reaction>
</comment>
<dbReference type="InterPro" id="IPR001977">
    <property type="entry name" value="Depp_CoAkinase"/>
</dbReference>
<dbReference type="PANTHER" id="PTHR10695:SF46">
    <property type="entry name" value="BIFUNCTIONAL COENZYME A SYNTHASE-RELATED"/>
    <property type="match status" value="1"/>
</dbReference>
<dbReference type="NCBIfam" id="NF002879">
    <property type="entry name" value="PRK03333.1"/>
    <property type="match status" value="1"/>
</dbReference>
<dbReference type="NCBIfam" id="TIGR00152">
    <property type="entry name" value="dephospho-CoA kinase"/>
    <property type="match status" value="1"/>
</dbReference>
<dbReference type="UniPathway" id="UPA00241">
    <property type="reaction ID" value="UER00356"/>
</dbReference>
<dbReference type="EC" id="2.7.1.24" evidence="8 9"/>
<dbReference type="STRING" id="504797.SAMN05421678_11060"/>
<organism evidence="10 11">
    <name type="scientific">Actinopolymorpha cephalotaxi</name>
    <dbReference type="NCBI Taxonomy" id="504797"/>
    <lineage>
        <taxon>Bacteria</taxon>
        <taxon>Bacillati</taxon>
        <taxon>Actinomycetota</taxon>
        <taxon>Actinomycetes</taxon>
        <taxon>Propionibacteriales</taxon>
        <taxon>Actinopolymorphaceae</taxon>
        <taxon>Actinopolymorpha</taxon>
    </lineage>
</organism>
<evidence type="ECO:0000256" key="3">
    <source>
        <dbReference type="ARBA" id="ARBA00022679"/>
    </source>
</evidence>
<gene>
    <name evidence="8" type="primary">coaE</name>
    <name evidence="10" type="ORF">SAMN05421678_11060</name>
</gene>
<dbReference type="GO" id="GO:0004140">
    <property type="term" value="F:dephospho-CoA kinase activity"/>
    <property type="evidence" value="ECO:0007669"/>
    <property type="project" value="UniProtKB-UniRule"/>
</dbReference>
<evidence type="ECO:0000313" key="10">
    <source>
        <dbReference type="EMBL" id="SFG95619.1"/>
    </source>
</evidence>
<evidence type="ECO:0000256" key="7">
    <source>
        <dbReference type="ARBA" id="ARBA00022993"/>
    </source>
</evidence>
<evidence type="ECO:0000256" key="6">
    <source>
        <dbReference type="ARBA" id="ARBA00022840"/>
    </source>
</evidence>
<keyword evidence="2 8" id="KW-0963">Cytoplasm</keyword>
<comment type="function">
    <text evidence="8">Catalyzes the phosphorylation of the 3'-hydroxyl group of dephosphocoenzyme A to form coenzyme A.</text>
</comment>
<evidence type="ECO:0000256" key="1">
    <source>
        <dbReference type="ARBA" id="ARBA00009018"/>
    </source>
</evidence>
<comment type="subcellular location">
    <subcellularLocation>
        <location evidence="8">Cytoplasm</location>
    </subcellularLocation>
</comment>
<keyword evidence="3 8" id="KW-0808">Transferase</keyword>
<keyword evidence="5 8" id="KW-0418">Kinase</keyword>
<accession>A0A1I2W4N7</accession>
<sequence length="206" mass="21504">MLRVGLTGGIGSGKSEVARRLAAHGAVVIDADRLAREVVAPGTDGLAAVVEAFGEAVLGSDGALDRPALGRRVFADAGVRRRLEGIIHPRVRARAAELERAAVAANPDAVVVHDIPLLVETGQQGGFDEVIVVDVPEEVQIDRLTSVRGISVDDARARAAAQASRDERRAAATVVVDNSGSLADLDARVEELWRRLRSAASGGEDG</sequence>
<dbReference type="AlphaFoldDB" id="A0A1I2W4N7"/>
<dbReference type="HAMAP" id="MF_00376">
    <property type="entry name" value="Dephospho_CoA_kinase"/>
    <property type="match status" value="1"/>
</dbReference>
<dbReference type="CDD" id="cd02022">
    <property type="entry name" value="DPCK"/>
    <property type="match status" value="1"/>
</dbReference>
<keyword evidence="7 8" id="KW-0173">Coenzyme A biosynthesis</keyword>
<evidence type="ECO:0000256" key="9">
    <source>
        <dbReference type="NCBIfam" id="TIGR00152"/>
    </source>
</evidence>
<keyword evidence="6 8" id="KW-0067">ATP-binding</keyword>
<dbReference type="Pfam" id="PF01121">
    <property type="entry name" value="CoaE"/>
    <property type="match status" value="1"/>
</dbReference>
<name>A0A1I2W4N7_9ACTN</name>
<comment type="similarity">
    <text evidence="1 8">Belongs to the CoaE family.</text>
</comment>
<dbReference type="FunFam" id="3.40.50.300:FF:000991">
    <property type="entry name" value="Dephospho-CoA kinase"/>
    <property type="match status" value="1"/>
</dbReference>
<feature type="binding site" evidence="8">
    <location>
        <begin position="11"/>
        <end position="16"/>
    </location>
    <ligand>
        <name>ATP</name>
        <dbReference type="ChEBI" id="CHEBI:30616"/>
    </ligand>
</feature>
<reference evidence="10 11" key="1">
    <citation type="submission" date="2016-10" db="EMBL/GenBank/DDBJ databases">
        <authorList>
            <person name="de Groot N.N."/>
        </authorList>
    </citation>
    <scope>NUCLEOTIDE SEQUENCE [LARGE SCALE GENOMIC DNA]</scope>
    <source>
        <strain evidence="10 11">CPCC 202808</strain>
    </source>
</reference>
<dbReference type="Proteomes" id="UP000199052">
    <property type="component" value="Unassembled WGS sequence"/>
</dbReference>
<dbReference type="GO" id="GO:0005737">
    <property type="term" value="C:cytoplasm"/>
    <property type="evidence" value="ECO:0007669"/>
    <property type="project" value="UniProtKB-SubCell"/>
</dbReference>
<dbReference type="PANTHER" id="PTHR10695">
    <property type="entry name" value="DEPHOSPHO-COA KINASE-RELATED"/>
    <property type="match status" value="1"/>
</dbReference>
<protein>
    <recommendedName>
        <fullName evidence="8 9">Dephospho-CoA kinase</fullName>
        <ecNumber evidence="8 9">2.7.1.24</ecNumber>
    </recommendedName>
    <alternativeName>
        <fullName evidence="8">Dephosphocoenzyme A kinase</fullName>
    </alternativeName>
</protein>
<comment type="pathway">
    <text evidence="8">Cofactor biosynthesis; coenzyme A biosynthesis; CoA from (R)-pantothenate: step 5/5.</text>
</comment>
<dbReference type="InterPro" id="IPR027417">
    <property type="entry name" value="P-loop_NTPase"/>
</dbReference>
<dbReference type="OrthoDB" id="9812943at2"/>
<proteinExistence type="inferred from homology"/>